<dbReference type="Proteomes" id="UP000823388">
    <property type="component" value="Chromosome 8K"/>
</dbReference>
<dbReference type="AlphaFoldDB" id="A0A8T0PLS3"/>
<accession>A0A8T0PLS3</accession>
<evidence type="ECO:0000313" key="1">
    <source>
        <dbReference type="EMBL" id="KAG2561868.1"/>
    </source>
</evidence>
<reference evidence="1" key="1">
    <citation type="submission" date="2020-05" db="EMBL/GenBank/DDBJ databases">
        <title>WGS assembly of Panicum virgatum.</title>
        <authorList>
            <person name="Lovell J.T."/>
            <person name="Jenkins J."/>
            <person name="Shu S."/>
            <person name="Juenger T.E."/>
            <person name="Schmutz J."/>
        </authorList>
    </citation>
    <scope>NUCLEOTIDE SEQUENCE</scope>
    <source>
        <strain evidence="1">AP13</strain>
    </source>
</reference>
<protein>
    <submittedName>
        <fullName evidence="1">Uncharacterized protein</fullName>
    </submittedName>
</protein>
<keyword evidence="2" id="KW-1185">Reference proteome</keyword>
<name>A0A8T0PLS3_PANVG</name>
<evidence type="ECO:0000313" key="2">
    <source>
        <dbReference type="Proteomes" id="UP000823388"/>
    </source>
</evidence>
<gene>
    <name evidence="1" type="ORF">PVAP13_8KG143504</name>
</gene>
<comment type="caution">
    <text evidence="1">The sequence shown here is derived from an EMBL/GenBank/DDBJ whole genome shotgun (WGS) entry which is preliminary data.</text>
</comment>
<proteinExistence type="predicted"/>
<sequence>MWPAAAYLRAPSRCHCPHYHVLSPLSPSIWQGKLQLIYRGLFGALEVLGPIRKIKRAVQCSLPENHMLIYLSNCYVLIFWDLLTPRIGMSLGMYVHF</sequence>
<organism evidence="1 2">
    <name type="scientific">Panicum virgatum</name>
    <name type="common">Blackwell switchgrass</name>
    <dbReference type="NCBI Taxonomy" id="38727"/>
    <lineage>
        <taxon>Eukaryota</taxon>
        <taxon>Viridiplantae</taxon>
        <taxon>Streptophyta</taxon>
        <taxon>Embryophyta</taxon>
        <taxon>Tracheophyta</taxon>
        <taxon>Spermatophyta</taxon>
        <taxon>Magnoliopsida</taxon>
        <taxon>Liliopsida</taxon>
        <taxon>Poales</taxon>
        <taxon>Poaceae</taxon>
        <taxon>PACMAD clade</taxon>
        <taxon>Panicoideae</taxon>
        <taxon>Panicodae</taxon>
        <taxon>Paniceae</taxon>
        <taxon>Panicinae</taxon>
        <taxon>Panicum</taxon>
        <taxon>Panicum sect. Hiantes</taxon>
    </lineage>
</organism>
<dbReference type="EMBL" id="CM029051">
    <property type="protein sequence ID" value="KAG2561868.1"/>
    <property type="molecule type" value="Genomic_DNA"/>
</dbReference>